<protein>
    <submittedName>
        <fullName evidence="1">Uncharacterized protein</fullName>
    </submittedName>
</protein>
<keyword evidence="2" id="KW-1185">Reference proteome</keyword>
<reference evidence="2" key="1">
    <citation type="journal article" date="2023" name="Front. Plant Sci.">
        <title>Chromosomal-level genome assembly of Melastoma candidum provides insights into trichome evolution.</title>
        <authorList>
            <person name="Zhong Y."/>
            <person name="Wu W."/>
            <person name="Sun C."/>
            <person name="Zou P."/>
            <person name="Liu Y."/>
            <person name="Dai S."/>
            <person name="Zhou R."/>
        </authorList>
    </citation>
    <scope>NUCLEOTIDE SEQUENCE [LARGE SCALE GENOMIC DNA]</scope>
</reference>
<evidence type="ECO:0000313" key="2">
    <source>
        <dbReference type="Proteomes" id="UP001057402"/>
    </source>
</evidence>
<proteinExistence type="predicted"/>
<organism evidence="1 2">
    <name type="scientific">Melastoma candidum</name>
    <dbReference type="NCBI Taxonomy" id="119954"/>
    <lineage>
        <taxon>Eukaryota</taxon>
        <taxon>Viridiplantae</taxon>
        <taxon>Streptophyta</taxon>
        <taxon>Embryophyta</taxon>
        <taxon>Tracheophyta</taxon>
        <taxon>Spermatophyta</taxon>
        <taxon>Magnoliopsida</taxon>
        <taxon>eudicotyledons</taxon>
        <taxon>Gunneridae</taxon>
        <taxon>Pentapetalae</taxon>
        <taxon>rosids</taxon>
        <taxon>malvids</taxon>
        <taxon>Myrtales</taxon>
        <taxon>Melastomataceae</taxon>
        <taxon>Melastomatoideae</taxon>
        <taxon>Melastomateae</taxon>
        <taxon>Melastoma</taxon>
    </lineage>
</organism>
<sequence length="82" mass="9294">MGQPHSRGGSLCRRAGGRLVKATMAPFIVQYPSRVGFPWVEDSGKLGEELRRADAVVLTYACERPETLDRLSTFWLPELRRF</sequence>
<comment type="caution">
    <text evidence="1">The sequence shown here is derived from an EMBL/GenBank/DDBJ whole genome shotgun (WGS) entry which is preliminary data.</text>
</comment>
<accession>A0ACB9LHY6</accession>
<dbReference type="Proteomes" id="UP001057402">
    <property type="component" value="Chromosome 11"/>
</dbReference>
<name>A0ACB9LHY6_9MYRT</name>
<evidence type="ECO:0000313" key="1">
    <source>
        <dbReference type="EMBL" id="KAI4310981.1"/>
    </source>
</evidence>
<dbReference type="EMBL" id="CM042890">
    <property type="protein sequence ID" value="KAI4310981.1"/>
    <property type="molecule type" value="Genomic_DNA"/>
</dbReference>
<gene>
    <name evidence="1" type="ORF">MLD38_035919</name>
</gene>